<dbReference type="InterPro" id="IPR034005">
    <property type="entry name" value="M3A_DCP"/>
</dbReference>
<evidence type="ECO:0000256" key="7">
    <source>
        <dbReference type="ARBA" id="ARBA00024603"/>
    </source>
</evidence>
<keyword evidence="13" id="KW-1185">Reference proteome</keyword>
<evidence type="ECO:0000313" key="13">
    <source>
        <dbReference type="Proteomes" id="UP000028006"/>
    </source>
</evidence>
<keyword evidence="6 9" id="KW-0482">Metalloprotease</keyword>
<dbReference type="AlphaFoldDB" id="A0A081N0A3"/>
<dbReference type="PANTHER" id="PTHR11804:SF84">
    <property type="entry name" value="SACCHAROLYSIN"/>
    <property type="match status" value="1"/>
</dbReference>
<evidence type="ECO:0000256" key="5">
    <source>
        <dbReference type="ARBA" id="ARBA00022833"/>
    </source>
</evidence>
<evidence type="ECO:0000259" key="10">
    <source>
        <dbReference type="Pfam" id="PF01432"/>
    </source>
</evidence>
<evidence type="ECO:0000256" key="4">
    <source>
        <dbReference type="ARBA" id="ARBA00022801"/>
    </source>
</evidence>
<dbReference type="InterPro" id="IPR045666">
    <property type="entry name" value="OpdA_N"/>
</dbReference>
<dbReference type="InterPro" id="IPR024079">
    <property type="entry name" value="MetalloPept_cat_dom_sf"/>
</dbReference>
<proteinExistence type="inferred from homology"/>
<dbReference type="GO" id="GO:0046872">
    <property type="term" value="F:metal ion binding"/>
    <property type="evidence" value="ECO:0007669"/>
    <property type="project" value="UniProtKB-UniRule"/>
</dbReference>
<dbReference type="InterPro" id="IPR001567">
    <property type="entry name" value="Pept_M3A_M3B_dom"/>
</dbReference>
<keyword evidence="3 9" id="KW-0479">Metal-binding</keyword>
<evidence type="ECO:0000259" key="11">
    <source>
        <dbReference type="Pfam" id="PF19310"/>
    </source>
</evidence>
<name>A0A081N0A3_9GAMM</name>
<dbReference type="GO" id="GO:0005829">
    <property type="term" value="C:cytosol"/>
    <property type="evidence" value="ECO:0007669"/>
    <property type="project" value="UniProtKB-ARBA"/>
</dbReference>
<evidence type="ECO:0000256" key="1">
    <source>
        <dbReference type="ARBA" id="ARBA00006040"/>
    </source>
</evidence>
<dbReference type="EMBL" id="JOKG01000005">
    <property type="protein sequence ID" value="KEQ11876.1"/>
    <property type="molecule type" value="Genomic_DNA"/>
</dbReference>
<dbReference type="Proteomes" id="UP000028006">
    <property type="component" value="Unassembled WGS sequence"/>
</dbReference>
<dbReference type="Gene3D" id="1.10.1370.10">
    <property type="entry name" value="Neurolysin, domain 3"/>
    <property type="match status" value="1"/>
</dbReference>
<feature type="domain" description="Peptidase M3A/M3B catalytic" evidence="10">
    <location>
        <begin position="223"/>
        <end position="676"/>
    </location>
</feature>
<dbReference type="GO" id="GO:0004222">
    <property type="term" value="F:metalloendopeptidase activity"/>
    <property type="evidence" value="ECO:0007669"/>
    <property type="project" value="UniProtKB-EC"/>
</dbReference>
<comment type="cofactor">
    <cofactor evidence="9">
        <name>Zn(2+)</name>
        <dbReference type="ChEBI" id="CHEBI:29105"/>
    </cofactor>
    <text evidence="9">Binds 1 zinc ion.</text>
</comment>
<dbReference type="eggNOG" id="COG0339">
    <property type="taxonomic scope" value="Bacteria"/>
</dbReference>
<gene>
    <name evidence="12" type="ORF">GZ77_22405</name>
</gene>
<dbReference type="InterPro" id="IPR045090">
    <property type="entry name" value="Pept_M3A_M3B"/>
</dbReference>
<evidence type="ECO:0000256" key="2">
    <source>
        <dbReference type="ARBA" id="ARBA00022670"/>
    </source>
</evidence>
<dbReference type="GO" id="GO:0006508">
    <property type="term" value="P:proteolysis"/>
    <property type="evidence" value="ECO:0007669"/>
    <property type="project" value="UniProtKB-KW"/>
</dbReference>
<dbReference type="FunFam" id="3.40.390.10:FF:000009">
    <property type="entry name" value="Oligopeptidase A"/>
    <property type="match status" value="1"/>
</dbReference>
<dbReference type="NCBIfam" id="NF008159">
    <property type="entry name" value="PRK10911.1"/>
    <property type="match status" value="1"/>
</dbReference>
<evidence type="ECO:0000256" key="3">
    <source>
        <dbReference type="ARBA" id="ARBA00022723"/>
    </source>
</evidence>
<dbReference type="GO" id="GO:0006518">
    <property type="term" value="P:peptide metabolic process"/>
    <property type="evidence" value="ECO:0007669"/>
    <property type="project" value="TreeGrafter"/>
</dbReference>
<dbReference type="SUPFAM" id="SSF55486">
    <property type="entry name" value="Metalloproteases ('zincins'), catalytic domain"/>
    <property type="match status" value="1"/>
</dbReference>
<evidence type="ECO:0000256" key="6">
    <source>
        <dbReference type="ARBA" id="ARBA00023049"/>
    </source>
</evidence>
<dbReference type="MEROPS" id="M03.004"/>
<keyword evidence="2 9" id="KW-0645">Protease</keyword>
<dbReference type="InterPro" id="IPR024080">
    <property type="entry name" value="Neurolysin/TOP_N"/>
</dbReference>
<dbReference type="Pfam" id="PF01432">
    <property type="entry name" value="Peptidase_M3"/>
    <property type="match status" value="1"/>
</dbReference>
<keyword evidence="4 9" id="KW-0378">Hydrolase</keyword>
<dbReference type="InterPro" id="IPR024077">
    <property type="entry name" value="Neurolysin/TOP_dom2"/>
</dbReference>
<keyword evidence="5 9" id="KW-0862">Zinc</keyword>
<comment type="caution">
    <text evidence="12">The sequence shown here is derived from an EMBL/GenBank/DDBJ whole genome shotgun (WGS) entry which is preliminary data.</text>
</comment>
<dbReference type="Gene3D" id="1.20.1050.40">
    <property type="entry name" value="Endopeptidase. Chain P, domain 1"/>
    <property type="match status" value="1"/>
</dbReference>
<dbReference type="RefSeq" id="WP_034879022.1">
    <property type="nucleotide sequence ID" value="NZ_JOKG01000005.1"/>
</dbReference>
<organism evidence="12 13">
    <name type="scientific">Endozoicomonas montiporae</name>
    <dbReference type="NCBI Taxonomy" id="1027273"/>
    <lineage>
        <taxon>Bacteria</taxon>
        <taxon>Pseudomonadati</taxon>
        <taxon>Pseudomonadota</taxon>
        <taxon>Gammaproteobacteria</taxon>
        <taxon>Oceanospirillales</taxon>
        <taxon>Endozoicomonadaceae</taxon>
        <taxon>Endozoicomonas</taxon>
    </lineage>
</organism>
<reference evidence="12 13" key="1">
    <citation type="submission" date="2014-06" db="EMBL/GenBank/DDBJ databases">
        <title>Whole Genome Sequences of Three Symbiotic Endozoicomonas Bacteria.</title>
        <authorList>
            <person name="Neave M.J."/>
            <person name="Apprill A."/>
            <person name="Voolstra C.R."/>
        </authorList>
    </citation>
    <scope>NUCLEOTIDE SEQUENCE [LARGE SCALE GENOMIC DNA]</scope>
    <source>
        <strain evidence="12 13">LMG 24815</strain>
    </source>
</reference>
<comment type="similarity">
    <text evidence="1 9">Belongs to the peptidase M3 family.</text>
</comment>
<dbReference type="EC" id="3.4.24.70" evidence="8"/>
<dbReference type="CDD" id="cd06456">
    <property type="entry name" value="M3A_DCP"/>
    <property type="match status" value="1"/>
</dbReference>
<accession>A0A081N0A3</accession>
<dbReference type="Gene3D" id="3.40.390.10">
    <property type="entry name" value="Collagenase (Catalytic Domain)"/>
    <property type="match status" value="1"/>
</dbReference>
<dbReference type="PANTHER" id="PTHR11804">
    <property type="entry name" value="PROTEASE M3 THIMET OLIGOPEPTIDASE-RELATED"/>
    <property type="match status" value="1"/>
</dbReference>
<evidence type="ECO:0000313" key="12">
    <source>
        <dbReference type="EMBL" id="KEQ11876.1"/>
    </source>
</evidence>
<feature type="domain" description="Oligopeptidase A N-terminal" evidence="11">
    <location>
        <begin position="27"/>
        <end position="149"/>
    </location>
</feature>
<protein>
    <recommendedName>
        <fullName evidence="8">oligopeptidase A</fullName>
        <ecNumber evidence="8">3.4.24.70</ecNumber>
    </recommendedName>
</protein>
<comment type="catalytic activity">
    <reaction evidence="7">
        <text>Hydrolysis of oligopeptides, with broad specificity. Gly or Ala commonly occur as P1 or P1' residues, but more distant residues are also important, as is shown by the fact that Z-Gly-Pro-Gly-|-Gly-Pro-Ala is cleaved, but not Z-(Gly)(5).</text>
        <dbReference type="EC" id="3.4.24.70"/>
    </reaction>
</comment>
<evidence type="ECO:0000256" key="8">
    <source>
        <dbReference type="ARBA" id="ARBA00026100"/>
    </source>
</evidence>
<evidence type="ECO:0000256" key="9">
    <source>
        <dbReference type="RuleBase" id="RU003435"/>
    </source>
</evidence>
<sequence>MNNPLLQPSELPPFSKINPEHVQPAVETIIKESEQAIESLLSKTAHFSWQSLQEPMDDLGDRLSQAWSPVGHMNAVVNSDELRDAYNACLPILSEFSTRLGQNQGLYEAYRDIAGSEEFAQLDKAQQKVINDNLRDFKLAGVALPEDKKARYGEIKKTLSELTSKFSDNVLDATMAWSKLVTDENELKGLPESALAGARQLAEAKGHDQGWMLTLDFPSFFPVMTYCDNRALREEIYTAFSTRASDQGPNAGEFDNSENIKQILKLRHELAQLLDFSDYAEYSLATKMAETPDHVVSFLEDLAKRSKPQAEKELAELKAFAKDEYGADDLQAWDIGYYGEKLRQKRYAISQEELRPWFPAEKSINGMFAVVEKLFGITFETATDVDVWHKDVRFYNIKRNDTVIGRFYLDLYAREHKRGGAWMDECRVRRKLSAQNNVQLPVAYLTCNFTPPVGDKPALLTHDEVVTLFHEFGHGLHHMLTKVDYSAVSGINGVAWDAVELPSQFMENWCWEEEGLALISGHHETGGPLPKEMLDKLLAAKNFQSAMMMVRQLEFSLFDFKLHKNYAESKDVQEVLNEVRQQVSVVIPPAFNRFQNSFSHIFAGGYAAGYYSYKWAEVLSADAFSRFEEEGIFNNETGESFLKEILEKGGSAEPMELFVNFRGREPKIDALLRHSGIA</sequence>
<dbReference type="Pfam" id="PF19310">
    <property type="entry name" value="TOP_N"/>
    <property type="match status" value="1"/>
</dbReference>